<protein>
    <submittedName>
        <fullName evidence="1">Uncharacterized protein</fullName>
    </submittedName>
</protein>
<sequence length="204" mass="23752">MNKRKLTRRQELQNLLQEAESDSILVAELEAVQVCLNKPKHKAVGALLRMLCPSLRRTTKWFITKVLESIKDERIIRPMMRAAQAPENAEVRSYFLWPLIKYDCTKHLAYFVNFIVKIEDPGEAMMICIMIIRAMKGPFEPELARKSIRKLLAETKRPADMEMKVQTEAFRLEAADFIMAKYFNATRRTFWLERNGSVPISKTS</sequence>
<evidence type="ECO:0000313" key="1">
    <source>
        <dbReference type="EMBL" id="GAA4045556.1"/>
    </source>
</evidence>
<dbReference type="Proteomes" id="UP001501469">
    <property type="component" value="Unassembled WGS sequence"/>
</dbReference>
<dbReference type="EMBL" id="BAABDK010000026">
    <property type="protein sequence ID" value="GAA4045556.1"/>
    <property type="molecule type" value="Genomic_DNA"/>
</dbReference>
<comment type="caution">
    <text evidence="1">The sequence shown here is derived from an EMBL/GenBank/DDBJ whole genome shotgun (WGS) entry which is preliminary data.</text>
</comment>
<dbReference type="RefSeq" id="WP_345056967.1">
    <property type="nucleotide sequence ID" value="NZ_BAABDK010000026.1"/>
</dbReference>
<organism evidence="1 2">
    <name type="scientific">Hymenobacter glaciei</name>
    <dbReference type="NCBI Taxonomy" id="877209"/>
    <lineage>
        <taxon>Bacteria</taxon>
        <taxon>Pseudomonadati</taxon>
        <taxon>Bacteroidota</taxon>
        <taxon>Cytophagia</taxon>
        <taxon>Cytophagales</taxon>
        <taxon>Hymenobacteraceae</taxon>
        <taxon>Hymenobacter</taxon>
    </lineage>
</organism>
<reference evidence="2" key="1">
    <citation type="journal article" date="2019" name="Int. J. Syst. Evol. Microbiol.">
        <title>The Global Catalogue of Microorganisms (GCM) 10K type strain sequencing project: providing services to taxonomists for standard genome sequencing and annotation.</title>
        <authorList>
            <consortium name="The Broad Institute Genomics Platform"/>
            <consortium name="The Broad Institute Genome Sequencing Center for Infectious Disease"/>
            <person name="Wu L."/>
            <person name="Ma J."/>
        </authorList>
    </citation>
    <scope>NUCLEOTIDE SEQUENCE [LARGE SCALE GENOMIC DNA]</scope>
    <source>
        <strain evidence="2">JCM 17225</strain>
    </source>
</reference>
<name>A0ABP7UK87_9BACT</name>
<evidence type="ECO:0000313" key="2">
    <source>
        <dbReference type="Proteomes" id="UP001501469"/>
    </source>
</evidence>
<keyword evidence="2" id="KW-1185">Reference proteome</keyword>
<gene>
    <name evidence="1" type="ORF">GCM10022409_34490</name>
</gene>
<accession>A0ABP7UK87</accession>
<proteinExistence type="predicted"/>